<evidence type="ECO:0000256" key="6">
    <source>
        <dbReference type="ARBA" id="ARBA00022840"/>
    </source>
</evidence>
<dbReference type="SUPFAM" id="SSF56112">
    <property type="entry name" value="Protein kinase-like (PK-like)"/>
    <property type="match status" value="1"/>
</dbReference>
<keyword evidence="6" id="KW-0067">ATP-binding</keyword>
<evidence type="ECO:0000256" key="8">
    <source>
        <dbReference type="ARBA" id="ARBA00048679"/>
    </source>
</evidence>
<dbReference type="Proteomes" id="UP001482620">
    <property type="component" value="Unassembled WGS sequence"/>
</dbReference>
<name>A0ABV0UB14_9TELE</name>
<evidence type="ECO:0000256" key="7">
    <source>
        <dbReference type="ARBA" id="ARBA00047899"/>
    </source>
</evidence>
<sequence>MSSSYAAAISALIASNQPIYQPFSGTIRNSSSSKGPTPSKNTHCPPSLPNHSASPDPPGSYEERQENPSDYGIGGYYPVEIGEIFVDRYQVLKKLGWGHFSTVWLCWDM</sequence>
<evidence type="ECO:0000313" key="10">
    <source>
        <dbReference type="EMBL" id="MEQ2242124.1"/>
    </source>
</evidence>
<comment type="catalytic activity">
    <reaction evidence="8">
        <text>L-seryl-[protein] + ATP = O-phospho-L-seryl-[protein] + ADP + H(+)</text>
        <dbReference type="Rhea" id="RHEA:17989"/>
        <dbReference type="Rhea" id="RHEA-COMP:9863"/>
        <dbReference type="Rhea" id="RHEA-COMP:11604"/>
        <dbReference type="ChEBI" id="CHEBI:15378"/>
        <dbReference type="ChEBI" id="CHEBI:29999"/>
        <dbReference type="ChEBI" id="CHEBI:30616"/>
        <dbReference type="ChEBI" id="CHEBI:83421"/>
        <dbReference type="ChEBI" id="CHEBI:456216"/>
        <dbReference type="EC" id="2.7.11.1"/>
    </reaction>
</comment>
<keyword evidence="3" id="KW-0808">Transferase</keyword>
<comment type="caution">
    <text evidence="10">The sequence shown here is derived from an EMBL/GenBank/DDBJ whole genome shotgun (WGS) entry which is preliminary data.</text>
</comment>
<feature type="region of interest" description="Disordered" evidence="9">
    <location>
        <begin position="24"/>
        <end position="72"/>
    </location>
</feature>
<proteinExistence type="predicted"/>
<keyword evidence="5" id="KW-0418">Kinase</keyword>
<dbReference type="InterPro" id="IPR051334">
    <property type="entry name" value="SRPK"/>
</dbReference>
<accession>A0ABV0UB14</accession>
<evidence type="ECO:0000256" key="3">
    <source>
        <dbReference type="ARBA" id="ARBA00022679"/>
    </source>
</evidence>
<evidence type="ECO:0000313" key="11">
    <source>
        <dbReference type="Proteomes" id="UP001482620"/>
    </source>
</evidence>
<comment type="catalytic activity">
    <reaction evidence="7">
        <text>L-threonyl-[protein] + ATP = O-phospho-L-threonyl-[protein] + ADP + H(+)</text>
        <dbReference type="Rhea" id="RHEA:46608"/>
        <dbReference type="Rhea" id="RHEA-COMP:11060"/>
        <dbReference type="Rhea" id="RHEA-COMP:11605"/>
        <dbReference type="ChEBI" id="CHEBI:15378"/>
        <dbReference type="ChEBI" id="CHEBI:30013"/>
        <dbReference type="ChEBI" id="CHEBI:30616"/>
        <dbReference type="ChEBI" id="CHEBI:61977"/>
        <dbReference type="ChEBI" id="CHEBI:456216"/>
        <dbReference type="EC" id="2.7.11.1"/>
    </reaction>
</comment>
<evidence type="ECO:0000256" key="4">
    <source>
        <dbReference type="ARBA" id="ARBA00022741"/>
    </source>
</evidence>
<feature type="compositionally biased region" description="Polar residues" evidence="9">
    <location>
        <begin position="24"/>
        <end position="53"/>
    </location>
</feature>
<dbReference type="EC" id="2.7.11.1" evidence="1"/>
<keyword evidence="11" id="KW-1185">Reference proteome</keyword>
<keyword evidence="2" id="KW-0723">Serine/threonine-protein kinase</keyword>
<dbReference type="Gene3D" id="3.30.200.20">
    <property type="entry name" value="Phosphorylase Kinase, domain 1"/>
    <property type="match status" value="1"/>
</dbReference>
<dbReference type="PANTHER" id="PTHR47634">
    <property type="entry name" value="PROTEIN KINASE DOMAIN-CONTAINING PROTEIN-RELATED"/>
    <property type="match status" value="1"/>
</dbReference>
<protein>
    <recommendedName>
        <fullName evidence="1">non-specific serine/threonine protein kinase</fullName>
        <ecNumber evidence="1">2.7.11.1</ecNumber>
    </recommendedName>
</protein>
<dbReference type="PANTHER" id="PTHR47634:SF20">
    <property type="entry name" value="SRSF PROTEIN KINASE 3"/>
    <property type="match status" value="1"/>
</dbReference>
<reference evidence="10 11" key="1">
    <citation type="submission" date="2021-06" db="EMBL/GenBank/DDBJ databases">
        <authorList>
            <person name="Palmer J.M."/>
        </authorList>
    </citation>
    <scope>NUCLEOTIDE SEQUENCE [LARGE SCALE GENOMIC DNA]</scope>
    <source>
        <strain evidence="11">if_2019</strain>
        <tissue evidence="10">Muscle</tissue>
    </source>
</reference>
<dbReference type="InterPro" id="IPR011009">
    <property type="entry name" value="Kinase-like_dom_sf"/>
</dbReference>
<evidence type="ECO:0000256" key="5">
    <source>
        <dbReference type="ARBA" id="ARBA00022777"/>
    </source>
</evidence>
<feature type="non-terminal residue" evidence="10">
    <location>
        <position position="109"/>
    </location>
</feature>
<gene>
    <name evidence="10" type="ORF">ILYODFUR_032612</name>
</gene>
<evidence type="ECO:0000256" key="2">
    <source>
        <dbReference type="ARBA" id="ARBA00022527"/>
    </source>
</evidence>
<evidence type="ECO:0000256" key="9">
    <source>
        <dbReference type="SAM" id="MobiDB-lite"/>
    </source>
</evidence>
<dbReference type="EMBL" id="JAHRIQ010063266">
    <property type="protein sequence ID" value="MEQ2242124.1"/>
    <property type="molecule type" value="Genomic_DNA"/>
</dbReference>
<evidence type="ECO:0000256" key="1">
    <source>
        <dbReference type="ARBA" id="ARBA00012513"/>
    </source>
</evidence>
<organism evidence="10 11">
    <name type="scientific">Ilyodon furcidens</name>
    <name type="common">goldbreast splitfin</name>
    <dbReference type="NCBI Taxonomy" id="33524"/>
    <lineage>
        <taxon>Eukaryota</taxon>
        <taxon>Metazoa</taxon>
        <taxon>Chordata</taxon>
        <taxon>Craniata</taxon>
        <taxon>Vertebrata</taxon>
        <taxon>Euteleostomi</taxon>
        <taxon>Actinopterygii</taxon>
        <taxon>Neopterygii</taxon>
        <taxon>Teleostei</taxon>
        <taxon>Neoteleostei</taxon>
        <taxon>Acanthomorphata</taxon>
        <taxon>Ovalentaria</taxon>
        <taxon>Atherinomorphae</taxon>
        <taxon>Cyprinodontiformes</taxon>
        <taxon>Goodeidae</taxon>
        <taxon>Ilyodon</taxon>
    </lineage>
</organism>
<keyword evidence="4" id="KW-0547">Nucleotide-binding</keyword>